<dbReference type="PANTHER" id="PTHR30537">
    <property type="entry name" value="HTH-TYPE TRANSCRIPTIONAL REGULATOR"/>
    <property type="match status" value="1"/>
</dbReference>
<dbReference type="RefSeq" id="WP_169347362.1">
    <property type="nucleotide sequence ID" value="NZ_JABBJJ010000122.1"/>
</dbReference>
<evidence type="ECO:0000259" key="5">
    <source>
        <dbReference type="PROSITE" id="PS50931"/>
    </source>
</evidence>
<dbReference type="InterPro" id="IPR005119">
    <property type="entry name" value="LysR_subst-bd"/>
</dbReference>
<dbReference type="PROSITE" id="PS50931">
    <property type="entry name" value="HTH_LYSR"/>
    <property type="match status" value="1"/>
</dbReference>
<comment type="similarity">
    <text evidence="1">Belongs to the LysR transcriptional regulatory family.</text>
</comment>
<name>A0A848LK39_9BACT</name>
<accession>A0A848LK39</accession>
<dbReference type="PANTHER" id="PTHR30537:SF3">
    <property type="entry name" value="TRANSCRIPTIONAL REGULATORY PROTEIN"/>
    <property type="match status" value="1"/>
</dbReference>
<evidence type="ECO:0000256" key="4">
    <source>
        <dbReference type="ARBA" id="ARBA00023163"/>
    </source>
</evidence>
<organism evidence="6 7">
    <name type="scientific">Pyxidicoccus fallax</name>
    <dbReference type="NCBI Taxonomy" id="394095"/>
    <lineage>
        <taxon>Bacteria</taxon>
        <taxon>Pseudomonadati</taxon>
        <taxon>Myxococcota</taxon>
        <taxon>Myxococcia</taxon>
        <taxon>Myxococcales</taxon>
        <taxon>Cystobacterineae</taxon>
        <taxon>Myxococcaceae</taxon>
        <taxon>Pyxidicoccus</taxon>
    </lineage>
</organism>
<evidence type="ECO:0000256" key="2">
    <source>
        <dbReference type="ARBA" id="ARBA00023015"/>
    </source>
</evidence>
<dbReference type="InterPro" id="IPR036390">
    <property type="entry name" value="WH_DNA-bd_sf"/>
</dbReference>
<keyword evidence="4" id="KW-0804">Transcription</keyword>
<dbReference type="Pfam" id="PF00126">
    <property type="entry name" value="HTH_1"/>
    <property type="match status" value="1"/>
</dbReference>
<proteinExistence type="inferred from homology"/>
<evidence type="ECO:0000313" key="7">
    <source>
        <dbReference type="Proteomes" id="UP000518300"/>
    </source>
</evidence>
<keyword evidence="7" id="KW-1185">Reference proteome</keyword>
<dbReference type="Pfam" id="PF03466">
    <property type="entry name" value="LysR_substrate"/>
    <property type="match status" value="1"/>
</dbReference>
<dbReference type="CDD" id="cd08422">
    <property type="entry name" value="PBP2_CrgA_like"/>
    <property type="match status" value="1"/>
</dbReference>
<dbReference type="InterPro" id="IPR058163">
    <property type="entry name" value="LysR-type_TF_proteobact-type"/>
</dbReference>
<keyword evidence="2" id="KW-0805">Transcription regulation</keyword>
<dbReference type="InterPro" id="IPR000847">
    <property type="entry name" value="LysR_HTH_N"/>
</dbReference>
<dbReference type="EMBL" id="JABBJJ010000122">
    <property type="protein sequence ID" value="NMO18089.1"/>
    <property type="molecule type" value="Genomic_DNA"/>
</dbReference>
<dbReference type="GO" id="GO:0006351">
    <property type="term" value="P:DNA-templated transcription"/>
    <property type="evidence" value="ECO:0007669"/>
    <property type="project" value="TreeGrafter"/>
</dbReference>
<keyword evidence="3" id="KW-0238">DNA-binding</keyword>
<dbReference type="SUPFAM" id="SSF53850">
    <property type="entry name" value="Periplasmic binding protein-like II"/>
    <property type="match status" value="1"/>
</dbReference>
<dbReference type="GO" id="GO:0003700">
    <property type="term" value="F:DNA-binding transcription factor activity"/>
    <property type="evidence" value="ECO:0007669"/>
    <property type="project" value="InterPro"/>
</dbReference>
<comment type="caution">
    <text evidence="6">The sequence shown here is derived from an EMBL/GenBank/DDBJ whole genome shotgun (WGS) entry which is preliminary data.</text>
</comment>
<evidence type="ECO:0000256" key="1">
    <source>
        <dbReference type="ARBA" id="ARBA00009437"/>
    </source>
</evidence>
<evidence type="ECO:0000313" key="6">
    <source>
        <dbReference type="EMBL" id="NMO18089.1"/>
    </source>
</evidence>
<evidence type="ECO:0000256" key="3">
    <source>
        <dbReference type="ARBA" id="ARBA00023125"/>
    </source>
</evidence>
<reference evidence="6 7" key="1">
    <citation type="submission" date="2020-04" db="EMBL/GenBank/DDBJ databases">
        <title>Draft genome of Pyxidicoccus fallax type strain.</title>
        <authorList>
            <person name="Whitworth D.E."/>
        </authorList>
    </citation>
    <scope>NUCLEOTIDE SEQUENCE [LARGE SCALE GENOMIC DNA]</scope>
    <source>
        <strain evidence="6 7">DSM 14698</strain>
    </source>
</reference>
<dbReference type="Gene3D" id="1.10.10.10">
    <property type="entry name" value="Winged helix-like DNA-binding domain superfamily/Winged helix DNA-binding domain"/>
    <property type="match status" value="1"/>
</dbReference>
<gene>
    <name evidence="6" type="ORF">HG543_24985</name>
</gene>
<dbReference type="SUPFAM" id="SSF46785">
    <property type="entry name" value="Winged helix' DNA-binding domain"/>
    <property type="match status" value="1"/>
</dbReference>
<dbReference type="InterPro" id="IPR036388">
    <property type="entry name" value="WH-like_DNA-bd_sf"/>
</dbReference>
<dbReference type="Gene3D" id="3.40.190.290">
    <property type="match status" value="1"/>
</dbReference>
<sequence>MLQWDDLRYFLAVHRQGTHAAAGRALRVAPTTIGRRLAALEETLGVKLFQRTPAGLVLSEAGQVLRGHAERVEAEVLTSERELTGADRRVSGAVRLTAGDGMATHVLAPRLWELQQAHPELRVELRADNLAVDLSRREADVAVRLFRPREQSLIARRLAPFTFGVYASEAYLARRGRPSGMRDVTRHDWLAPEAAQDVTPPGQWLRRHVPASRVVLRSSATTVIMSACAAGQGLAVLPELLAATDPRLLSVLPRAALPTRELWAVTHQDLRHSARVTAVMDWLARLLSARPTSARSAP</sequence>
<feature type="domain" description="HTH lysR-type" evidence="5">
    <location>
        <begin position="2"/>
        <end position="59"/>
    </location>
</feature>
<protein>
    <submittedName>
        <fullName evidence="6">LysR family transcriptional regulator</fullName>
    </submittedName>
</protein>
<dbReference type="Proteomes" id="UP000518300">
    <property type="component" value="Unassembled WGS sequence"/>
</dbReference>
<dbReference type="AlphaFoldDB" id="A0A848LK39"/>
<dbReference type="GO" id="GO:0043565">
    <property type="term" value="F:sequence-specific DNA binding"/>
    <property type="evidence" value="ECO:0007669"/>
    <property type="project" value="TreeGrafter"/>
</dbReference>